<evidence type="ECO:0000256" key="2">
    <source>
        <dbReference type="ARBA" id="ARBA00023242"/>
    </source>
</evidence>
<dbReference type="PANTHER" id="PTHR37534:SF43">
    <property type="entry name" value="FINGER DOMAIN PROTEIN, PUTATIVE (AFU_ORTHOLOGUE AFUA_1G01850)-RELATED"/>
    <property type="match status" value="1"/>
</dbReference>
<dbReference type="InterPro" id="IPR021858">
    <property type="entry name" value="Fun_TF"/>
</dbReference>
<keyword evidence="2" id="KW-0539">Nucleus</keyword>
<dbReference type="AlphaFoldDB" id="A0A9Q9DUL1"/>
<comment type="subcellular location">
    <subcellularLocation>
        <location evidence="1">Nucleus</location>
    </subcellularLocation>
</comment>
<dbReference type="PROSITE" id="PS00463">
    <property type="entry name" value="ZN2_CY6_FUNGAL_1"/>
    <property type="match status" value="1"/>
</dbReference>
<dbReference type="InterPro" id="IPR001138">
    <property type="entry name" value="Zn2Cys6_DnaBD"/>
</dbReference>
<dbReference type="SMART" id="SM00066">
    <property type="entry name" value="GAL4"/>
    <property type="match status" value="1"/>
</dbReference>
<name>A0A9Q9DUL1_CURCL</name>
<evidence type="ECO:0000313" key="5">
    <source>
        <dbReference type="EMBL" id="USP79942.1"/>
    </source>
</evidence>
<dbReference type="GO" id="GO:0000976">
    <property type="term" value="F:transcription cis-regulatory region binding"/>
    <property type="evidence" value="ECO:0007669"/>
    <property type="project" value="TreeGrafter"/>
</dbReference>
<dbReference type="GO" id="GO:0000981">
    <property type="term" value="F:DNA-binding transcription factor activity, RNA polymerase II-specific"/>
    <property type="evidence" value="ECO:0007669"/>
    <property type="project" value="InterPro"/>
</dbReference>
<dbReference type="VEuPathDB" id="FungiDB:yc1106_07216"/>
<dbReference type="InterPro" id="IPR036864">
    <property type="entry name" value="Zn2-C6_fun-type_DNA-bd_sf"/>
</dbReference>
<dbReference type="PANTHER" id="PTHR37534">
    <property type="entry name" value="TRANSCRIPTIONAL ACTIVATOR PROTEIN UGA3"/>
    <property type="match status" value="1"/>
</dbReference>
<feature type="compositionally biased region" description="Low complexity" evidence="3">
    <location>
        <begin position="104"/>
        <end position="116"/>
    </location>
</feature>
<dbReference type="PRINTS" id="PR00755">
    <property type="entry name" value="AFLATOXINBRP"/>
</dbReference>
<dbReference type="GO" id="GO:0008270">
    <property type="term" value="F:zinc ion binding"/>
    <property type="evidence" value="ECO:0007669"/>
    <property type="project" value="InterPro"/>
</dbReference>
<feature type="domain" description="Zn(2)-C6 fungal-type" evidence="4">
    <location>
        <begin position="18"/>
        <end position="48"/>
    </location>
</feature>
<dbReference type="OrthoDB" id="5229455at2759"/>
<dbReference type="PROSITE" id="PS50048">
    <property type="entry name" value="ZN2_CY6_FUNGAL_2"/>
    <property type="match status" value="1"/>
</dbReference>
<feature type="region of interest" description="Disordered" evidence="3">
    <location>
        <begin position="88"/>
        <end position="137"/>
    </location>
</feature>
<gene>
    <name evidence="5" type="ORF">yc1106_07216</name>
</gene>
<reference evidence="5" key="1">
    <citation type="submission" date="2021-12" db="EMBL/GenBank/DDBJ databases">
        <title>Curvularia clavata genome.</title>
        <authorList>
            <person name="Cao Y."/>
        </authorList>
    </citation>
    <scope>NUCLEOTIDE SEQUENCE</scope>
    <source>
        <strain evidence="5">Yc1106</strain>
    </source>
</reference>
<dbReference type="Pfam" id="PF00172">
    <property type="entry name" value="Zn_clus"/>
    <property type="match status" value="1"/>
</dbReference>
<dbReference type="Gene3D" id="4.10.240.10">
    <property type="entry name" value="Zn(2)-C6 fungal-type DNA-binding domain"/>
    <property type="match status" value="1"/>
</dbReference>
<proteinExistence type="predicted"/>
<dbReference type="SUPFAM" id="SSF57701">
    <property type="entry name" value="Zn2/Cys6 DNA-binding domain"/>
    <property type="match status" value="1"/>
</dbReference>
<accession>A0A9Q9DUL1</accession>
<dbReference type="Pfam" id="PF11951">
    <property type="entry name" value="Fungal_trans_2"/>
    <property type="match status" value="1"/>
</dbReference>
<dbReference type="EMBL" id="CP089278">
    <property type="protein sequence ID" value="USP79942.1"/>
    <property type="molecule type" value="Genomic_DNA"/>
</dbReference>
<dbReference type="Proteomes" id="UP001056012">
    <property type="component" value="Chromosome 5"/>
</dbReference>
<evidence type="ECO:0000256" key="1">
    <source>
        <dbReference type="ARBA" id="ARBA00004123"/>
    </source>
</evidence>
<evidence type="ECO:0000256" key="3">
    <source>
        <dbReference type="SAM" id="MobiDB-lite"/>
    </source>
</evidence>
<organism evidence="5 6">
    <name type="scientific">Curvularia clavata</name>
    <dbReference type="NCBI Taxonomy" id="95742"/>
    <lineage>
        <taxon>Eukaryota</taxon>
        <taxon>Fungi</taxon>
        <taxon>Dikarya</taxon>
        <taxon>Ascomycota</taxon>
        <taxon>Pezizomycotina</taxon>
        <taxon>Dothideomycetes</taxon>
        <taxon>Pleosporomycetidae</taxon>
        <taxon>Pleosporales</taxon>
        <taxon>Pleosporineae</taxon>
        <taxon>Pleosporaceae</taxon>
        <taxon>Curvularia</taxon>
    </lineage>
</organism>
<protein>
    <recommendedName>
        <fullName evidence="4">Zn(2)-C6 fungal-type domain-containing protein</fullName>
    </recommendedName>
</protein>
<dbReference type="CDD" id="cd00067">
    <property type="entry name" value="GAL4"/>
    <property type="match status" value="1"/>
</dbReference>
<evidence type="ECO:0000313" key="6">
    <source>
        <dbReference type="Proteomes" id="UP001056012"/>
    </source>
</evidence>
<sequence>MPRPKKPGVEPKRRSRNGCWPCKARKVKCGEEKPSCTNCDRQGEACDYSIRLNWGGRTKKDRIGTASDASSASASPYQSSFFVEEDASQLFSPTSEPPVRPQHTRTSSVISTSSSTQANGPALTQAMPDSGISTSSMEGNLFFQTSIQASAQHTQTQSPPTFHSQSSTISGFDVFDPSGPGFTPVNTAMPPPQISADPITRYHRYGPLIDSPGATLSESYSPKPGSPTPYSPYHTVPLTPTSVGSERVVLQPVSTPQESALSPSDPRRVSVQSLVNDLQAQGQYLNSNQGGSGRQYPIADSISTTYGYDLGLPDLDTPKNNDCSAIATFSPQSQTMEIDGETSYGDREPESKVVAFEKGGYYAKPVPIRISKSLEPLPPLLMENQMNLLYFHHFLNHTARILVPHDCERNPFRHVLPKMALRDENLLCLLLAYSASHRARMLNHPEPSNRIAVWVQDVFPKLRQTLNDNPNEIPDNTLAAVIMMASLEIISPGTFEVPISWQDHLTMARRMITQRGGPRGMSRQDQVAYFLAQWFAYLDVLGSLSGHKNDTPLGSSYWSIDNASTDEDFEIDCLMGFTTRCVGSLARISELSKHCEPYRIDEEGNVRKDWVPSDEIVEEAVKIRRALEEGLLDRNIRKGCSHRSSPWNETEGAWDATEIYATNELFHWAGLIQLYRRVLGKSALDPEVQHAIREIVDLLYKIRRGSTAEACLLFPMFAAGCDAQDPGQREKIMDRLRGVEGFGLSQVPKMSALLQSVWDTGKPWESLVSGEFFG</sequence>
<dbReference type="GO" id="GO:0005634">
    <property type="term" value="C:nucleus"/>
    <property type="evidence" value="ECO:0007669"/>
    <property type="project" value="UniProtKB-SubCell"/>
</dbReference>
<dbReference type="GO" id="GO:0045944">
    <property type="term" value="P:positive regulation of transcription by RNA polymerase II"/>
    <property type="evidence" value="ECO:0007669"/>
    <property type="project" value="TreeGrafter"/>
</dbReference>
<evidence type="ECO:0000259" key="4">
    <source>
        <dbReference type="PROSITE" id="PS50048"/>
    </source>
</evidence>
<keyword evidence="6" id="KW-1185">Reference proteome</keyword>